<dbReference type="InterPro" id="IPR059000">
    <property type="entry name" value="ATPase_P-type_domA"/>
</dbReference>
<dbReference type="InterPro" id="IPR027256">
    <property type="entry name" value="P-typ_ATPase_IB"/>
</dbReference>
<comment type="subcellular location">
    <subcellularLocation>
        <location evidence="1">Cell membrane</location>
        <topology evidence="1">Multi-pass membrane protein</topology>
    </subcellularLocation>
</comment>
<evidence type="ECO:0000313" key="14">
    <source>
        <dbReference type="Proteomes" id="UP000199513"/>
    </source>
</evidence>
<keyword evidence="7 11" id="KW-0067">ATP-binding</keyword>
<dbReference type="NCBIfam" id="TIGR01525">
    <property type="entry name" value="ATPase-IB_hvy"/>
    <property type="match status" value="1"/>
</dbReference>
<dbReference type="GO" id="GO:0005507">
    <property type="term" value="F:copper ion binding"/>
    <property type="evidence" value="ECO:0007669"/>
    <property type="project" value="TreeGrafter"/>
</dbReference>
<keyword evidence="3 11" id="KW-1003">Cell membrane</keyword>
<dbReference type="Pfam" id="PF00702">
    <property type="entry name" value="Hydrolase"/>
    <property type="match status" value="1"/>
</dbReference>
<dbReference type="InterPro" id="IPR036412">
    <property type="entry name" value="HAD-like_sf"/>
</dbReference>
<dbReference type="Proteomes" id="UP000199513">
    <property type="component" value="Unassembled WGS sequence"/>
</dbReference>
<keyword evidence="4 11" id="KW-0812">Transmembrane</keyword>
<keyword evidence="9 11" id="KW-1133">Transmembrane helix</keyword>
<dbReference type="InterPro" id="IPR023298">
    <property type="entry name" value="ATPase_P-typ_TM_dom_sf"/>
</dbReference>
<evidence type="ECO:0000259" key="12">
    <source>
        <dbReference type="PROSITE" id="PS50846"/>
    </source>
</evidence>
<feature type="transmembrane region" description="Helical" evidence="11">
    <location>
        <begin position="185"/>
        <end position="204"/>
    </location>
</feature>
<comment type="similarity">
    <text evidence="2 11">Belongs to the cation transport ATPase (P-type) (TC 3.A.3) family. Type IB subfamily.</text>
</comment>
<proteinExistence type="inferred from homology"/>
<feature type="domain" description="HMA" evidence="12">
    <location>
        <begin position="3"/>
        <end position="69"/>
    </location>
</feature>
<dbReference type="RefSeq" id="WP_091548344.1">
    <property type="nucleotide sequence ID" value="NZ_FONY01000029.1"/>
</dbReference>
<dbReference type="Gene3D" id="3.30.70.100">
    <property type="match status" value="1"/>
</dbReference>
<protein>
    <submittedName>
        <fullName evidence="13">Cu2+-exporting ATPase</fullName>
    </submittedName>
</protein>
<feature type="transmembrane region" description="Helical" evidence="11">
    <location>
        <begin position="154"/>
        <end position="173"/>
    </location>
</feature>
<keyword evidence="6 11" id="KW-0547">Nucleotide-binding</keyword>
<feature type="transmembrane region" description="Helical" evidence="11">
    <location>
        <begin position="708"/>
        <end position="730"/>
    </location>
</feature>
<dbReference type="GO" id="GO:0055070">
    <property type="term" value="P:copper ion homeostasis"/>
    <property type="evidence" value="ECO:0007669"/>
    <property type="project" value="TreeGrafter"/>
</dbReference>
<evidence type="ECO:0000256" key="6">
    <source>
        <dbReference type="ARBA" id="ARBA00022741"/>
    </source>
</evidence>
<dbReference type="GO" id="GO:0043682">
    <property type="term" value="F:P-type divalent copper transporter activity"/>
    <property type="evidence" value="ECO:0007669"/>
    <property type="project" value="TreeGrafter"/>
</dbReference>
<dbReference type="CDD" id="cd02094">
    <property type="entry name" value="P-type_ATPase_Cu-like"/>
    <property type="match status" value="1"/>
</dbReference>
<dbReference type="PROSITE" id="PS50846">
    <property type="entry name" value="HMA_2"/>
    <property type="match status" value="1"/>
</dbReference>
<dbReference type="EMBL" id="FONY01000029">
    <property type="protein sequence ID" value="SFF38271.1"/>
    <property type="molecule type" value="Genomic_DNA"/>
</dbReference>
<dbReference type="SFLD" id="SFLDF00027">
    <property type="entry name" value="p-type_atpase"/>
    <property type="match status" value="1"/>
</dbReference>
<dbReference type="PRINTS" id="PR00943">
    <property type="entry name" value="CUATPASE"/>
</dbReference>
<dbReference type="GO" id="GO:0016887">
    <property type="term" value="F:ATP hydrolysis activity"/>
    <property type="evidence" value="ECO:0007669"/>
    <property type="project" value="InterPro"/>
</dbReference>
<keyword evidence="8" id="KW-1278">Translocase</keyword>
<evidence type="ECO:0000256" key="1">
    <source>
        <dbReference type="ARBA" id="ARBA00004651"/>
    </source>
</evidence>
<dbReference type="PROSITE" id="PS00154">
    <property type="entry name" value="ATPASE_E1_E2"/>
    <property type="match status" value="1"/>
</dbReference>
<dbReference type="InterPro" id="IPR006121">
    <property type="entry name" value="HMA_dom"/>
</dbReference>
<evidence type="ECO:0000256" key="9">
    <source>
        <dbReference type="ARBA" id="ARBA00022989"/>
    </source>
</evidence>
<evidence type="ECO:0000256" key="8">
    <source>
        <dbReference type="ARBA" id="ARBA00022967"/>
    </source>
</evidence>
<evidence type="ECO:0000256" key="3">
    <source>
        <dbReference type="ARBA" id="ARBA00022475"/>
    </source>
</evidence>
<dbReference type="STRING" id="1003.SAMN04488541_102952"/>
<feature type="transmembrane region" description="Helical" evidence="11">
    <location>
        <begin position="119"/>
        <end position="142"/>
    </location>
</feature>
<dbReference type="SUPFAM" id="SSF55008">
    <property type="entry name" value="HMA, heavy metal-associated domain"/>
    <property type="match status" value="1"/>
</dbReference>
<dbReference type="GO" id="GO:0060003">
    <property type="term" value="P:copper ion export"/>
    <property type="evidence" value="ECO:0007669"/>
    <property type="project" value="UniProtKB-ARBA"/>
</dbReference>
<dbReference type="SFLD" id="SFLDS00003">
    <property type="entry name" value="Haloacid_Dehalogenase"/>
    <property type="match status" value="1"/>
</dbReference>
<dbReference type="OrthoDB" id="1488806at2"/>
<dbReference type="NCBIfam" id="TIGR01494">
    <property type="entry name" value="ATPase_P-type"/>
    <property type="match status" value="2"/>
</dbReference>
<dbReference type="Pfam" id="PF00403">
    <property type="entry name" value="HMA"/>
    <property type="match status" value="1"/>
</dbReference>
<dbReference type="SUPFAM" id="SSF81665">
    <property type="entry name" value="Calcium ATPase, transmembrane domain M"/>
    <property type="match status" value="1"/>
</dbReference>
<gene>
    <name evidence="13" type="ORF">SAMN04488541_102952</name>
</gene>
<accession>A0A1I2ICL0</accession>
<dbReference type="InterPro" id="IPR023299">
    <property type="entry name" value="ATPase_P-typ_cyto_dom_N"/>
</dbReference>
<dbReference type="InterPro" id="IPR036163">
    <property type="entry name" value="HMA_dom_sf"/>
</dbReference>
<dbReference type="Gene3D" id="3.40.50.1000">
    <property type="entry name" value="HAD superfamily/HAD-like"/>
    <property type="match status" value="1"/>
</dbReference>
<keyword evidence="14" id="KW-1185">Reference proteome</keyword>
<evidence type="ECO:0000256" key="4">
    <source>
        <dbReference type="ARBA" id="ARBA00022692"/>
    </source>
</evidence>
<dbReference type="InterPro" id="IPR017969">
    <property type="entry name" value="Heavy-metal-associated_CS"/>
</dbReference>
<dbReference type="PANTHER" id="PTHR43520">
    <property type="entry name" value="ATP7, ISOFORM B"/>
    <property type="match status" value="1"/>
</dbReference>
<evidence type="ECO:0000313" key="13">
    <source>
        <dbReference type="EMBL" id="SFF38271.1"/>
    </source>
</evidence>
<dbReference type="PRINTS" id="PR00119">
    <property type="entry name" value="CATATPASE"/>
</dbReference>
<evidence type="ECO:0000256" key="11">
    <source>
        <dbReference type="RuleBase" id="RU362081"/>
    </source>
</evidence>
<dbReference type="CDD" id="cd00371">
    <property type="entry name" value="HMA"/>
    <property type="match status" value="1"/>
</dbReference>
<dbReference type="InterPro" id="IPR008250">
    <property type="entry name" value="ATPase_P-typ_transduc_dom_A_sf"/>
</dbReference>
<dbReference type="AlphaFoldDB" id="A0A1I2ICL0"/>
<dbReference type="PROSITE" id="PS01229">
    <property type="entry name" value="COF_2"/>
    <property type="match status" value="1"/>
</dbReference>
<dbReference type="PROSITE" id="PS01047">
    <property type="entry name" value="HMA_1"/>
    <property type="match status" value="1"/>
</dbReference>
<name>A0A1I2ICL0_9BACT</name>
<dbReference type="SUPFAM" id="SSF56784">
    <property type="entry name" value="HAD-like"/>
    <property type="match status" value="1"/>
</dbReference>
<evidence type="ECO:0000256" key="10">
    <source>
        <dbReference type="ARBA" id="ARBA00023136"/>
    </source>
</evidence>
<dbReference type="SUPFAM" id="SSF81653">
    <property type="entry name" value="Calcium ATPase, transduction domain A"/>
    <property type="match status" value="1"/>
</dbReference>
<keyword evidence="10 11" id="KW-0472">Membrane</keyword>
<organism evidence="13 14">
    <name type="scientific">Thermoflexibacter ruber</name>
    <dbReference type="NCBI Taxonomy" id="1003"/>
    <lineage>
        <taxon>Bacteria</taxon>
        <taxon>Pseudomonadati</taxon>
        <taxon>Bacteroidota</taxon>
        <taxon>Cytophagia</taxon>
        <taxon>Cytophagales</taxon>
        <taxon>Thermoflexibacteraceae</taxon>
        <taxon>Thermoflexibacter</taxon>
    </lineage>
</organism>
<dbReference type="InterPro" id="IPR018303">
    <property type="entry name" value="ATPase_P-typ_P_site"/>
</dbReference>
<dbReference type="InterPro" id="IPR023214">
    <property type="entry name" value="HAD_sf"/>
</dbReference>
<dbReference type="Gene3D" id="3.40.1110.10">
    <property type="entry name" value="Calcium-transporting ATPase, cytoplasmic domain N"/>
    <property type="match status" value="1"/>
</dbReference>
<keyword evidence="5 11" id="KW-0479">Metal-binding</keyword>
<feature type="transmembrane region" description="Helical" evidence="11">
    <location>
        <begin position="338"/>
        <end position="360"/>
    </location>
</feature>
<dbReference type="Pfam" id="PF00122">
    <property type="entry name" value="E1-E2_ATPase"/>
    <property type="match status" value="1"/>
</dbReference>
<dbReference type="GO" id="GO:0005524">
    <property type="term" value="F:ATP binding"/>
    <property type="evidence" value="ECO:0007669"/>
    <property type="project" value="UniProtKB-UniRule"/>
</dbReference>
<evidence type="ECO:0000256" key="2">
    <source>
        <dbReference type="ARBA" id="ARBA00006024"/>
    </source>
</evidence>
<evidence type="ECO:0000256" key="7">
    <source>
        <dbReference type="ARBA" id="ARBA00022840"/>
    </source>
</evidence>
<dbReference type="InterPro" id="IPR001757">
    <property type="entry name" value="P_typ_ATPase"/>
</dbReference>
<evidence type="ECO:0000256" key="5">
    <source>
        <dbReference type="ARBA" id="ARBA00022723"/>
    </source>
</evidence>
<feature type="transmembrane region" description="Helical" evidence="11">
    <location>
        <begin position="95"/>
        <end position="113"/>
    </location>
</feature>
<dbReference type="FunFam" id="2.70.150.10:FF:000020">
    <property type="entry name" value="Copper-exporting P-type ATPase A"/>
    <property type="match status" value="1"/>
</dbReference>
<dbReference type="Gene3D" id="2.70.150.10">
    <property type="entry name" value="Calcium-transporting ATPase, cytoplasmic transduction domain A"/>
    <property type="match status" value="1"/>
</dbReference>
<reference evidence="13 14" key="1">
    <citation type="submission" date="2016-10" db="EMBL/GenBank/DDBJ databases">
        <authorList>
            <person name="de Groot N.N."/>
        </authorList>
    </citation>
    <scope>NUCLEOTIDE SEQUENCE [LARGE SCALE GENOMIC DNA]</scope>
    <source>
        <strain>GEY</strain>
        <strain evidence="14">DSM 9560</strain>
    </source>
</reference>
<dbReference type="InterPro" id="IPR044492">
    <property type="entry name" value="P_typ_ATPase_HD_dom"/>
</dbReference>
<sequence length="762" mass="83358">MIKKQTFPVLEMSCAACAVSVESILKAQKGVKNASVNFANANAIVEYEDTETDVNVFKSALQSVGYDLIIAQEDKAKAIQEEKQILHYEMLRKNTIFSALLSLPVMVIGMFFMDWEIGKWLSMILTAIVLFVFGKRFFIGAWKQARHFKANMDTLVALSTGIAFIFSLLNTIYPEFWHSKGVHPHVYFEAAAVVITFILLGKYLEEKAKSNTSSAIKKLIGLQVKTARVERDGKEGEIPIGEVSKGDIILVRAGEKIPVDGKIIEGSSLVDESLMTGEPMPVPKSVGEQVLAGTINQQGSFRFVAEKVGSSTLLSQIIRYVQEAQGSKAPVQQLADKIAGVFVPIVLGIAGLSLFAWVILAEENGFTQGLLAMVTVLVIACPCALGLATPTAIMVGMGKGAEQGILIKDAESLELAHKVNAVVLDKTGTITEGKPQVSEIVWNLVSDSGKIYYQTILYEMEKRSEHPLATAIVNYLENEEKIKDLTLQHWESITGRGIKAKIGNDEYFIGNEQFTTKNEQLAMYNYELPITNEQPTTINQQPSTTSNYFKPLQTLNPNPQTTILFTKDQSLIATIFITDKVKSTSKNAIQQLQKQGIEVYMLTGDNATAAEAVAKEVGIQHFQARMLPQDKGLFIKDLQNKGKIVAMIGDGINDAHALAQAEVSIAMGKGADIALEVAKITLISSDLQQVPKTFQLSKQTVKTIHQNLFWAFIYNLIGIPVAAGVLYPLWGFMLNPMLAGAAMALSSVSVVSNSLRLKGLKL</sequence>
<dbReference type="SFLD" id="SFLDG00002">
    <property type="entry name" value="C1.7:_P-type_atpase_like"/>
    <property type="match status" value="1"/>
</dbReference>
<dbReference type="GO" id="GO:0005886">
    <property type="term" value="C:plasma membrane"/>
    <property type="evidence" value="ECO:0007669"/>
    <property type="project" value="UniProtKB-SubCell"/>
</dbReference>
<feature type="transmembrane region" description="Helical" evidence="11">
    <location>
        <begin position="366"/>
        <end position="389"/>
    </location>
</feature>
<dbReference type="PANTHER" id="PTHR43520:SF8">
    <property type="entry name" value="P-TYPE CU(+) TRANSPORTER"/>
    <property type="match status" value="1"/>
</dbReference>